<keyword evidence="3" id="KW-0804">Transcription</keyword>
<evidence type="ECO:0000259" key="5">
    <source>
        <dbReference type="PROSITE" id="PS51464"/>
    </source>
</evidence>
<dbReference type="RefSeq" id="WP_211852389.1">
    <property type="nucleotide sequence ID" value="NZ_JAAGBB010000010.1"/>
</dbReference>
<proteinExistence type="predicted"/>
<dbReference type="InterPro" id="IPR046348">
    <property type="entry name" value="SIS_dom_sf"/>
</dbReference>
<keyword evidence="2" id="KW-0238">DNA-binding</keyword>
<dbReference type="InterPro" id="IPR035472">
    <property type="entry name" value="RpiR-like_SIS"/>
</dbReference>
<keyword evidence="7" id="KW-1185">Reference proteome</keyword>
<evidence type="ECO:0000256" key="2">
    <source>
        <dbReference type="ARBA" id="ARBA00023125"/>
    </source>
</evidence>
<dbReference type="SUPFAM" id="SSF46689">
    <property type="entry name" value="Homeodomain-like"/>
    <property type="match status" value="1"/>
</dbReference>
<accession>A0ABS5EWP7</accession>
<dbReference type="PANTHER" id="PTHR30514">
    <property type="entry name" value="GLUCOKINASE"/>
    <property type="match status" value="1"/>
</dbReference>
<dbReference type="InterPro" id="IPR000281">
    <property type="entry name" value="HTH_RpiR"/>
</dbReference>
<evidence type="ECO:0000313" key="6">
    <source>
        <dbReference type="EMBL" id="MBR0664724.1"/>
    </source>
</evidence>
<dbReference type="Gene3D" id="3.40.50.10490">
    <property type="entry name" value="Glucose-6-phosphate isomerase like protein, domain 1"/>
    <property type="match status" value="1"/>
</dbReference>
<comment type="caution">
    <text evidence="6">The sequence shown here is derived from an EMBL/GenBank/DDBJ whole genome shotgun (WGS) entry which is preliminary data.</text>
</comment>
<dbReference type="Pfam" id="PF01380">
    <property type="entry name" value="SIS"/>
    <property type="match status" value="1"/>
</dbReference>
<evidence type="ECO:0000259" key="4">
    <source>
        <dbReference type="PROSITE" id="PS51071"/>
    </source>
</evidence>
<protein>
    <submittedName>
        <fullName evidence="6">MurR/RpiR family transcriptional regulator</fullName>
    </submittedName>
</protein>
<dbReference type="Gene3D" id="1.10.10.10">
    <property type="entry name" value="Winged helix-like DNA-binding domain superfamily/Winged helix DNA-binding domain"/>
    <property type="match status" value="1"/>
</dbReference>
<feature type="domain" description="HTH rpiR-type" evidence="4">
    <location>
        <begin position="20"/>
        <end position="96"/>
    </location>
</feature>
<reference evidence="7" key="1">
    <citation type="journal article" date="2021" name="Syst. Appl. Microbiol.">
        <title>Roseomonas hellenica sp. nov., isolated from roots of wild-growing Alkanna tinctoria.</title>
        <authorList>
            <person name="Rat A."/>
            <person name="Naranjo H.D."/>
            <person name="Lebbe L."/>
            <person name="Cnockaert M."/>
            <person name="Krigas N."/>
            <person name="Grigoriadou K."/>
            <person name="Maloupa E."/>
            <person name="Willems A."/>
        </authorList>
    </citation>
    <scope>NUCLEOTIDE SEQUENCE [LARGE SCALE GENOMIC DNA]</scope>
    <source>
        <strain evidence="7">LMG 31523</strain>
    </source>
</reference>
<dbReference type="CDD" id="cd05013">
    <property type="entry name" value="SIS_RpiR"/>
    <property type="match status" value="1"/>
</dbReference>
<feature type="domain" description="SIS" evidence="5">
    <location>
        <begin position="140"/>
        <end position="280"/>
    </location>
</feature>
<evidence type="ECO:0000256" key="1">
    <source>
        <dbReference type="ARBA" id="ARBA00023015"/>
    </source>
</evidence>
<dbReference type="EMBL" id="JAAGBB010000010">
    <property type="protein sequence ID" value="MBR0664724.1"/>
    <property type="molecule type" value="Genomic_DNA"/>
</dbReference>
<dbReference type="InterPro" id="IPR001347">
    <property type="entry name" value="SIS_dom"/>
</dbReference>
<dbReference type="InterPro" id="IPR009057">
    <property type="entry name" value="Homeodomain-like_sf"/>
</dbReference>
<evidence type="ECO:0000256" key="3">
    <source>
        <dbReference type="ARBA" id="ARBA00023163"/>
    </source>
</evidence>
<dbReference type="Proteomes" id="UP001196870">
    <property type="component" value="Unassembled WGS sequence"/>
</dbReference>
<keyword evidence="1" id="KW-0805">Transcription regulation</keyword>
<evidence type="ECO:0000313" key="7">
    <source>
        <dbReference type="Proteomes" id="UP001196870"/>
    </source>
</evidence>
<dbReference type="SUPFAM" id="SSF53697">
    <property type="entry name" value="SIS domain"/>
    <property type="match status" value="1"/>
</dbReference>
<dbReference type="Pfam" id="PF01418">
    <property type="entry name" value="HTH_6"/>
    <property type="match status" value="1"/>
</dbReference>
<gene>
    <name evidence="6" type="ORF">GXW71_10205</name>
</gene>
<dbReference type="InterPro" id="IPR036388">
    <property type="entry name" value="WH-like_DNA-bd_sf"/>
</dbReference>
<dbReference type="PANTHER" id="PTHR30514:SF1">
    <property type="entry name" value="HTH-TYPE TRANSCRIPTIONAL REGULATOR HEXR-RELATED"/>
    <property type="match status" value="1"/>
</dbReference>
<sequence length="298" mass="31389">MVRSALAPTSQELAGAAPPLAAIERLRALRPGLPPAAARIADVVLHQQAEVVHMSVTEVAERAGASEGSVVALCRQIGARGFQHLKIELARALTRPVQAIHEDLEPEDAPVIVMRKVFAAGMQALQDTLAVLDPEALARAASLLRAARRIEVYGIGSAAPVAEDAHMRLLRIGLDVRLAVDSHVQAISAAQASPEVATLTISHSGSTVETITATRLAREAGARTVVITNLGRSPLQAHADVVLHTAARETRFRTEAMTSRIAQLAVVDALISCMALAGGADAVAALRRTSEVLALKRY</sequence>
<dbReference type="PROSITE" id="PS51071">
    <property type="entry name" value="HTH_RPIR"/>
    <property type="match status" value="1"/>
</dbReference>
<organism evidence="6 7">
    <name type="scientific">Plastoroseomonas hellenica</name>
    <dbReference type="NCBI Taxonomy" id="2687306"/>
    <lineage>
        <taxon>Bacteria</taxon>
        <taxon>Pseudomonadati</taxon>
        <taxon>Pseudomonadota</taxon>
        <taxon>Alphaproteobacteria</taxon>
        <taxon>Acetobacterales</taxon>
        <taxon>Acetobacteraceae</taxon>
        <taxon>Plastoroseomonas</taxon>
    </lineage>
</organism>
<dbReference type="InterPro" id="IPR047640">
    <property type="entry name" value="RpiR-like"/>
</dbReference>
<name>A0ABS5EWP7_9PROT</name>
<dbReference type="PROSITE" id="PS51464">
    <property type="entry name" value="SIS"/>
    <property type="match status" value="1"/>
</dbReference>